<proteinExistence type="predicted"/>
<gene>
    <name evidence="2" type="ORF">ACMU_13225</name>
</gene>
<dbReference type="AlphaFoldDB" id="A0A037ZJB1"/>
<dbReference type="SMART" id="SM00564">
    <property type="entry name" value="PQQ"/>
    <property type="match status" value="6"/>
</dbReference>
<reference evidence="2 3" key="1">
    <citation type="submission" date="2014-03" db="EMBL/GenBank/DDBJ databases">
        <title>Draft Genome Sequence of Actibacterium mucosum KCTC 23349, a Marine Alphaproteobacterium with Complex Ionic Requirements Isolated from Mediterranean Seawater at Malvarrosa Beach, Valencia, Spain.</title>
        <authorList>
            <person name="Arahal D.R."/>
            <person name="Shao Z."/>
            <person name="Lai Q."/>
            <person name="Pujalte M.J."/>
        </authorList>
    </citation>
    <scope>NUCLEOTIDE SEQUENCE [LARGE SCALE GENOMIC DNA]</scope>
    <source>
        <strain evidence="2 3">KCTC 23349</strain>
    </source>
</reference>
<dbReference type="Pfam" id="PF13360">
    <property type="entry name" value="PQQ_2"/>
    <property type="match status" value="2"/>
</dbReference>
<dbReference type="EMBL" id="JFKE01000004">
    <property type="protein sequence ID" value="KAJ55647.1"/>
    <property type="molecule type" value="Genomic_DNA"/>
</dbReference>
<dbReference type="Gene3D" id="2.130.10.10">
    <property type="entry name" value="YVTN repeat-like/Quinoprotein amine dehydrogenase"/>
    <property type="match status" value="1"/>
</dbReference>
<dbReference type="Proteomes" id="UP000026249">
    <property type="component" value="Unassembled WGS sequence"/>
</dbReference>
<feature type="domain" description="Pyrrolo-quinoline quinone repeat" evidence="1">
    <location>
        <begin position="363"/>
        <end position="422"/>
    </location>
</feature>
<dbReference type="InterPro" id="IPR011047">
    <property type="entry name" value="Quinoprotein_ADH-like_sf"/>
</dbReference>
<name>A0A037ZJB1_9RHOB</name>
<sequence>MEGERLEVRAFASVGELAEGDEPLDATVEEAAAEIPEFEIPTETANADWTQKGGNSAHFVLNPALGGNLTQLWSANIGSGDSRKHRLSADPVVADGRVFTLDSRSQVKAHSTAGAALWSADLTPGSERNADASGGGLAFGDGRVYATTGFGSLVALDAATGAELWVQDTDSAVAGPPTFADGLVYTVSRDNRAWALDAETGRIRWQLPGTPSPSGLIGGAAPVVTDRVAVFPLSSSELVAALKKSGVRVWASPISGQRRGTAYTSVSDLSGDPVFTGDRVYAGTQSGRTVAVTASGGQRLWTAEEGAYSPVVPAGNSVFLVTDQAELVRLDAETGERVWGFELPYFVKERPRRLKSVFAHYGPILAGGRLIVVSDDGQLREFDPQDGTLLKSTKLRSGAASNPVVAGGTLYLVTTNGQLHAFR</sequence>
<evidence type="ECO:0000313" key="2">
    <source>
        <dbReference type="EMBL" id="KAJ55647.1"/>
    </source>
</evidence>
<accession>A0A037ZJB1</accession>
<evidence type="ECO:0000259" key="1">
    <source>
        <dbReference type="Pfam" id="PF13360"/>
    </source>
</evidence>
<organism evidence="2 3">
    <name type="scientific">Actibacterium mucosum KCTC 23349</name>
    <dbReference type="NCBI Taxonomy" id="1454373"/>
    <lineage>
        <taxon>Bacteria</taxon>
        <taxon>Pseudomonadati</taxon>
        <taxon>Pseudomonadota</taxon>
        <taxon>Alphaproteobacteria</taxon>
        <taxon>Rhodobacterales</taxon>
        <taxon>Roseobacteraceae</taxon>
        <taxon>Actibacterium</taxon>
    </lineage>
</organism>
<protein>
    <submittedName>
        <fullName evidence="2">Quinoprotein</fullName>
    </submittedName>
</protein>
<evidence type="ECO:0000313" key="3">
    <source>
        <dbReference type="Proteomes" id="UP000026249"/>
    </source>
</evidence>
<dbReference type="InterPro" id="IPR018391">
    <property type="entry name" value="PQQ_b-propeller_rpt"/>
</dbReference>
<dbReference type="InterPro" id="IPR002372">
    <property type="entry name" value="PQQ_rpt_dom"/>
</dbReference>
<keyword evidence="3" id="KW-1185">Reference proteome</keyword>
<dbReference type="PANTHER" id="PTHR34512:SF30">
    <property type="entry name" value="OUTER MEMBRANE PROTEIN ASSEMBLY FACTOR BAMB"/>
    <property type="match status" value="1"/>
</dbReference>
<feature type="domain" description="Pyrrolo-quinoline quinone repeat" evidence="1">
    <location>
        <begin position="104"/>
        <end position="339"/>
    </location>
</feature>
<dbReference type="InterPro" id="IPR015943">
    <property type="entry name" value="WD40/YVTN_repeat-like_dom_sf"/>
</dbReference>
<dbReference type="PANTHER" id="PTHR34512">
    <property type="entry name" value="CELL SURFACE PROTEIN"/>
    <property type="match status" value="1"/>
</dbReference>
<comment type="caution">
    <text evidence="2">The sequence shown here is derived from an EMBL/GenBank/DDBJ whole genome shotgun (WGS) entry which is preliminary data.</text>
</comment>
<dbReference type="STRING" id="1454373.ACMU_13225"/>
<dbReference type="SUPFAM" id="SSF50998">
    <property type="entry name" value="Quinoprotein alcohol dehydrogenase-like"/>
    <property type="match status" value="2"/>
</dbReference>